<sequence length="451" mass="53829">MNIVTFTKNINFQKFQHVTSLDKQYFILILLAIFTLFSLLMNNSTLIEWVIGMVFFHSWFDFYIASLEMKIHHGCVMSIIIFEYIFRVPFETHNVITIPLLWTEISSIFYSVRHFLLRNKQSNLIVSCNDVLFFASFFYLRVINFWKQLVLHPILYENMSLYNYRHVVYIAIYILFTLNLYWFSIITRKLVKMLMGIFRKECWLLMSEGFTSFSYFFSFIACLYLYSPHFPYFKYFKYSSFMLETLSVALLSISSYRYHRSVYSAYFQLKKEEQSTYLQYNCLSHPVISNYMLDIVCIHLRSFSSLFNALTSYLAICQTSSSFYFFVLLGVGSFLFHVINMFLFIDYILQLKSTGEKLELFPEKKKIKYDNYDNIDRLNLYPIFLDIVGIGLILYQHPSSFPTSLYHMFLHLVMAISTMIQPFLYLNHAWLHCLLFMETLCLCSINNILVE</sequence>
<evidence type="ECO:0000313" key="7">
    <source>
        <dbReference type="EMBL" id="QHT09861.1"/>
    </source>
</evidence>
<accession>A0A6C0CZV5</accession>
<dbReference type="PROSITE" id="PS50922">
    <property type="entry name" value="TLC"/>
    <property type="match status" value="1"/>
</dbReference>
<evidence type="ECO:0000259" key="6">
    <source>
        <dbReference type="PROSITE" id="PS50922"/>
    </source>
</evidence>
<dbReference type="InterPro" id="IPR006634">
    <property type="entry name" value="TLC-dom"/>
</dbReference>
<evidence type="ECO:0000256" key="1">
    <source>
        <dbReference type="ARBA" id="ARBA00004141"/>
    </source>
</evidence>
<dbReference type="EMBL" id="MN739518">
    <property type="protein sequence ID" value="QHT09861.1"/>
    <property type="molecule type" value="Genomic_DNA"/>
</dbReference>
<keyword evidence="2 5" id="KW-0812">Transmembrane</keyword>
<feature type="transmembrane region" description="Helical" evidence="5">
    <location>
        <begin position="404"/>
        <end position="423"/>
    </location>
</feature>
<keyword evidence="3 5" id="KW-1133">Transmembrane helix</keyword>
<feature type="transmembrane region" description="Helical" evidence="5">
    <location>
        <begin position="378"/>
        <end position="395"/>
    </location>
</feature>
<organism evidence="7">
    <name type="scientific">viral metagenome</name>
    <dbReference type="NCBI Taxonomy" id="1070528"/>
    <lineage>
        <taxon>unclassified sequences</taxon>
        <taxon>metagenomes</taxon>
        <taxon>organismal metagenomes</taxon>
    </lineage>
</organism>
<feature type="domain" description="TLC" evidence="6">
    <location>
        <begin position="1"/>
        <end position="195"/>
    </location>
</feature>
<dbReference type="GO" id="GO:0016020">
    <property type="term" value="C:membrane"/>
    <property type="evidence" value="ECO:0007669"/>
    <property type="project" value="UniProtKB-SubCell"/>
</dbReference>
<feature type="transmembrane region" description="Helical" evidence="5">
    <location>
        <begin position="203"/>
        <end position="226"/>
    </location>
</feature>
<protein>
    <recommendedName>
        <fullName evidence="6">TLC domain-containing protein</fullName>
    </recommendedName>
</protein>
<dbReference type="AlphaFoldDB" id="A0A6C0CZV5"/>
<evidence type="ECO:0000256" key="4">
    <source>
        <dbReference type="ARBA" id="ARBA00023136"/>
    </source>
</evidence>
<feature type="transmembrane region" description="Helical" evidence="5">
    <location>
        <begin position="166"/>
        <end position="183"/>
    </location>
</feature>
<evidence type="ECO:0000256" key="2">
    <source>
        <dbReference type="ARBA" id="ARBA00022692"/>
    </source>
</evidence>
<evidence type="ECO:0000256" key="5">
    <source>
        <dbReference type="SAM" id="Phobius"/>
    </source>
</evidence>
<name>A0A6C0CZV5_9ZZZZ</name>
<feature type="transmembrane region" description="Helical" evidence="5">
    <location>
        <begin position="96"/>
        <end position="112"/>
    </location>
</feature>
<feature type="transmembrane region" description="Helical" evidence="5">
    <location>
        <begin position="323"/>
        <end position="345"/>
    </location>
</feature>
<feature type="transmembrane region" description="Helical" evidence="5">
    <location>
        <begin position="238"/>
        <end position="258"/>
    </location>
</feature>
<keyword evidence="4 5" id="KW-0472">Membrane</keyword>
<reference evidence="7" key="1">
    <citation type="journal article" date="2020" name="Nature">
        <title>Giant virus diversity and host interactions through global metagenomics.</title>
        <authorList>
            <person name="Schulz F."/>
            <person name="Roux S."/>
            <person name="Paez-Espino D."/>
            <person name="Jungbluth S."/>
            <person name="Walsh D.A."/>
            <person name="Denef V.J."/>
            <person name="McMahon K.D."/>
            <person name="Konstantinidis K.T."/>
            <person name="Eloe-Fadrosh E.A."/>
            <person name="Kyrpides N.C."/>
            <person name="Woyke T."/>
        </authorList>
    </citation>
    <scope>NUCLEOTIDE SEQUENCE</scope>
    <source>
        <strain evidence="7">GVMAG-M-3300023174-104</strain>
    </source>
</reference>
<evidence type="ECO:0000256" key="3">
    <source>
        <dbReference type="ARBA" id="ARBA00022989"/>
    </source>
</evidence>
<feature type="transmembrane region" description="Helical" evidence="5">
    <location>
        <begin position="21"/>
        <end position="40"/>
    </location>
</feature>
<feature type="transmembrane region" description="Helical" evidence="5">
    <location>
        <begin position="429"/>
        <end position="450"/>
    </location>
</feature>
<feature type="transmembrane region" description="Helical" evidence="5">
    <location>
        <begin position="124"/>
        <end position="146"/>
    </location>
</feature>
<proteinExistence type="predicted"/>
<comment type="subcellular location">
    <subcellularLocation>
        <location evidence="1">Membrane</location>
        <topology evidence="1">Multi-pass membrane protein</topology>
    </subcellularLocation>
</comment>